<dbReference type="PROSITE" id="PS51257">
    <property type="entry name" value="PROKAR_LIPOPROTEIN"/>
    <property type="match status" value="1"/>
</dbReference>
<evidence type="ECO:0000313" key="2">
    <source>
        <dbReference type="Proteomes" id="UP000003094"/>
    </source>
</evidence>
<dbReference type="EMBL" id="ADHJ01000014">
    <property type="protein sequence ID" value="EFU42273.1"/>
    <property type="molecule type" value="Genomic_DNA"/>
</dbReference>
<organism evidence="1 2">
    <name type="scientific">Paenibacillus vortex V453</name>
    <dbReference type="NCBI Taxonomy" id="715225"/>
    <lineage>
        <taxon>Bacteria</taxon>
        <taxon>Bacillati</taxon>
        <taxon>Bacillota</taxon>
        <taxon>Bacilli</taxon>
        <taxon>Bacillales</taxon>
        <taxon>Paenibacillaceae</taxon>
        <taxon>Paenibacillus</taxon>
    </lineage>
</organism>
<sequence>MAVLGARLRGNGGDGRMAVLGHGCVAAVGAMVACGPGGTVAWRWCDMVAMWQW</sequence>
<dbReference type="Proteomes" id="UP000003094">
    <property type="component" value="Unassembled WGS sequence"/>
</dbReference>
<accession>A0A2R9SY60</accession>
<evidence type="ECO:0000313" key="1">
    <source>
        <dbReference type="EMBL" id="EFU42273.1"/>
    </source>
</evidence>
<comment type="caution">
    <text evidence="1">The sequence shown here is derived from an EMBL/GenBank/DDBJ whole genome shotgun (WGS) entry which is preliminary data.</text>
</comment>
<protein>
    <submittedName>
        <fullName evidence="1">Uncharacterized protein</fullName>
    </submittedName>
</protein>
<reference evidence="1 2" key="1">
    <citation type="journal article" date="2010" name="BMC Genomics">
        <title>Genome sequence of the pattern forming Paenibacillus vortex bacterium reveals potential for thriving in complex environments.</title>
        <authorList>
            <person name="Sirota-Madi A."/>
            <person name="Olender T."/>
            <person name="Helman Y."/>
            <person name="Ingham C."/>
            <person name="Brainis I."/>
            <person name="Roth D."/>
            <person name="Hagi E."/>
            <person name="Brodsky L."/>
            <person name="Leshkowitz D."/>
            <person name="Galatenko V."/>
            <person name="Nikolaev V."/>
            <person name="Mugasimangalam R.C."/>
            <person name="Bransburg-Zabary S."/>
            <person name="Gutnick D.L."/>
            <person name="Lancet D."/>
            <person name="Ben-Jacob E."/>
        </authorList>
    </citation>
    <scope>NUCLEOTIDE SEQUENCE [LARGE SCALE GENOMIC DNA]</scope>
    <source>
        <strain evidence="1 2">V453</strain>
    </source>
</reference>
<dbReference type="AlphaFoldDB" id="A0A2R9SY60"/>
<keyword evidence="2" id="KW-1185">Reference proteome</keyword>
<gene>
    <name evidence="1" type="ORF">PVOR_08315</name>
</gene>
<proteinExistence type="predicted"/>
<dbReference type="KEGG" id="pvo:PVOR_08315"/>
<name>A0A2R9SY60_9BACL</name>